<keyword evidence="6" id="KW-1185">Reference proteome</keyword>
<dbReference type="InterPro" id="IPR016180">
    <property type="entry name" value="Ribosomal_uL16_dom"/>
</dbReference>
<organism evidence="5 6">
    <name type="scientific">Ogataea philodendri</name>
    <dbReference type="NCBI Taxonomy" id="1378263"/>
    <lineage>
        <taxon>Eukaryota</taxon>
        <taxon>Fungi</taxon>
        <taxon>Dikarya</taxon>
        <taxon>Ascomycota</taxon>
        <taxon>Saccharomycotina</taxon>
        <taxon>Pichiomycetes</taxon>
        <taxon>Pichiales</taxon>
        <taxon>Pichiaceae</taxon>
        <taxon>Ogataea</taxon>
    </lineage>
</organism>
<dbReference type="AlphaFoldDB" id="A0A9P8PIH9"/>
<dbReference type="NCBIfam" id="TIGR01164">
    <property type="entry name" value="rplP_bact"/>
    <property type="match status" value="1"/>
</dbReference>
<dbReference type="SUPFAM" id="SSF54686">
    <property type="entry name" value="Ribosomal protein L16p/L10e"/>
    <property type="match status" value="1"/>
</dbReference>
<dbReference type="PRINTS" id="PR00060">
    <property type="entry name" value="RIBOSOMALL16"/>
</dbReference>
<dbReference type="Proteomes" id="UP000769157">
    <property type="component" value="Unassembled WGS sequence"/>
</dbReference>
<name>A0A9P8PIH9_9ASCO</name>
<evidence type="ECO:0000256" key="4">
    <source>
        <dbReference type="RuleBase" id="RU004413"/>
    </source>
</evidence>
<dbReference type="GeneID" id="70232133"/>
<dbReference type="InterPro" id="IPR036920">
    <property type="entry name" value="Ribosomal_uL16_sf"/>
</dbReference>
<dbReference type="GO" id="GO:0019843">
    <property type="term" value="F:rRNA binding"/>
    <property type="evidence" value="ECO:0007669"/>
    <property type="project" value="InterPro"/>
</dbReference>
<dbReference type="RefSeq" id="XP_046065094.1">
    <property type="nucleotide sequence ID" value="XM_046202453.1"/>
</dbReference>
<sequence>MFRLVSSYSSRGQGGFSRTVFSLKPLVTKRHGHEYAPQYKNIDKKQKGRVTVRTGCSDKGTTLNFGTYGMRLKSEGVRVTAAQYRAADNVLMKFVKKENGLYWKRLCTNIAVCIKGNTIRMGKGKGAFDHWAARVPTGKVIFEVKGMHEQSAKDALRRSCEKLPGVWEFITSSSPPRLGLKMVKESSKKINFYESLKNNPTKKFANVLKSMEPIYKAYNGRAR</sequence>
<evidence type="ECO:0000313" key="6">
    <source>
        <dbReference type="Proteomes" id="UP000769157"/>
    </source>
</evidence>
<dbReference type="Gene3D" id="3.90.1170.10">
    <property type="entry name" value="Ribosomal protein L10e/L16"/>
    <property type="match status" value="1"/>
</dbReference>
<dbReference type="GO" id="GO:0005762">
    <property type="term" value="C:mitochondrial large ribosomal subunit"/>
    <property type="evidence" value="ECO:0007669"/>
    <property type="project" value="TreeGrafter"/>
</dbReference>
<dbReference type="InterPro" id="IPR047873">
    <property type="entry name" value="Ribosomal_uL16"/>
</dbReference>
<evidence type="ECO:0008006" key="7">
    <source>
        <dbReference type="Google" id="ProtNLM"/>
    </source>
</evidence>
<reference evidence="5" key="2">
    <citation type="submission" date="2021-01" db="EMBL/GenBank/DDBJ databases">
        <authorList>
            <person name="Schikora-Tamarit M.A."/>
        </authorList>
    </citation>
    <scope>NUCLEOTIDE SEQUENCE</scope>
    <source>
        <strain evidence="5">CBS6075</strain>
    </source>
</reference>
<dbReference type="PANTHER" id="PTHR12220:SF13">
    <property type="entry name" value="LARGE RIBOSOMAL SUBUNIT PROTEIN UL16M"/>
    <property type="match status" value="1"/>
</dbReference>
<dbReference type="OrthoDB" id="268521at2759"/>
<dbReference type="EMBL" id="JAEUBE010000042">
    <property type="protein sequence ID" value="KAH3671979.1"/>
    <property type="molecule type" value="Genomic_DNA"/>
</dbReference>
<dbReference type="CDD" id="cd01433">
    <property type="entry name" value="Ribosomal_L16_L10e"/>
    <property type="match status" value="1"/>
</dbReference>
<protein>
    <recommendedName>
        <fullName evidence="7">Ribosomal protein L10e/L16 domain-containing protein</fullName>
    </recommendedName>
</protein>
<accession>A0A9P8PIH9</accession>
<gene>
    <name evidence="5" type="ORF">OGAPHI_000165</name>
</gene>
<evidence type="ECO:0000256" key="1">
    <source>
        <dbReference type="ARBA" id="ARBA00008931"/>
    </source>
</evidence>
<keyword evidence="2 4" id="KW-0689">Ribosomal protein</keyword>
<evidence type="ECO:0000256" key="2">
    <source>
        <dbReference type="ARBA" id="ARBA00022980"/>
    </source>
</evidence>
<dbReference type="PANTHER" id="PTHR12220">
    <property type="entry name" value="50S/60S RIBOSOMAL PROTEIN L16"/>
    <property type="match status" value="1"/>
</dbReference>
<dbReference type="GO" id="GO:0032543">
    <property type="term" value="P:mitochondrial translation"/>
    <property type="evidence" value="ECO:0007669"/>
    <property type="project" value="TreeGrafter"/>
</dbReference>
<comment type="caution">
    <text evidence="5">The sequence shown here is derived from an EMBL/GenBank/DDBJ whole genome shotgun (WGS) entry which is preliminary data.</text>
</comment>
<dbReference type="GO" id="GO:0003735">
    <property type="term" value="F:structural constituent of ribosome"/>
    <property type="evidence" value="ECO:0007669"/>
    <property type="project" value="InterPro"/>
</dbReference>
<dbReference type="InterPro" id="IPR020798">
    <property type="entry name" value="Ribosomal_uL16_CS"/>
</dbReference>
<dbReference type="PROSITE" id="PS00701">
    <property type="entry name" value="RIBOSOMAL_L16_2"/>
    <property type="match status" value="1"/>
</dbReference>
<comment type="similarity">
    <text evidence="1 4">Belongs to the universal ribosomal protein uL16 family.</text>
</comment>
<keyword evidence="3 4" id="KW-0687">Ribonucleoprotein</keyword>
<evidence type="ECO:0000256" key="3">
    <source>
        <dbReference type="ARBA" id="ARBA00023274"/>
    </source>
</evidence>
<proteinExistence type="inferred from homology"/>
<evidence type="ECO:0000313" key="5">
    <source>
        <dbReference type="EMBL" id="KAH3671979.1"/>
    </source>
</evidence>
<dbReference type="Pfam" id="PF00252">
    <property type="entry name" value="Ribosomal_L16"/>
    <property type="match status" value="1"/>
</dbReference>
<reference evidence="5" key="1">
    <citation type="journal article" date="2021" name="Open Biol.">
        <title>Shared evolutionary footprints suggest mitochondrial oxidative damage underlies multiple complex I losses in fungi.</title>
        <authorList>
            <person name="Schikora-Tamarit M.A."/>
            <person name="Marcet-Houben M."/>
            <person name="Nosek J."/>
            <person name="Gabaldon T."/>
        </authorList>
    </citation>
    <scope>NUCLEOTIDE SEQUENCE</scope>
    <source>
        <strain evidence="5">CBS6075</strain>
    </source>
</reference>
<dbReference type="InterPro" id="IPR000114">
    <property type="entry name" value="Ribosomal_uL16_bact-type"/>
</dbReference>